<dbReference type="GO" id="GO:0004930">
    <property type="term" value="F:G protein-coupled receptor activity"/>
    <property type="evidence" value="ECO:0007669"/>
    <property type="project" value="InterPro"/>
</dbReference>
<keyword evidence="10" id="KW-1185">Reference proteome</keyword>
<feature type="transmembrane region" description="Helical" evidence="6">
    <location>
        <begin position="140"/>
        <end position="160"/>
    </location>
</feature>
<feature type="region of interest" description="Disordered" evidence="5">
    <location>
        <begin position="301"/>
        <end position="325"/>
    </location>
</feature>
<dbReference type="GO" id="GO:0016020">
    <property type="term" value="C:membrane"/>
    <property type="evidence" value="ECO:0007669"/>
    <property type="project" value="UniProtKB-SubCell"/>
</dbReference>
<dbReference type="SMART" id="SM01381">
    <property type="entry name" value="7TM_GPCR_Srsx"/>
    <property type="match status" value="1"/>
</dbReference>
<proteinExistence type="predicted"/>
<feature type="transmembrane region" description="Helical" evidence="6">
    <location>
        <begin position="263"/>
        <end position="281"/>
    </location>
</feature>
<evidence type="ECO:0000259" key="7">
    <source>
        <dbReference type="PROSITE" id="PS50262"/>
    </source>
</evidence>
<dbReference type="Gene3D" id="1.20.1070.10">
    <property type="entry name" value="Rhodopsin 7-helix transmembrane proteins"/>
    <property type="match status" value="1"/>
</dbReference>
<gene>
    <name evidence="8" type="ORF">BXYJ_LOCUS11969</name>
</gene>
<feature type="transmembrane region" description="Helical" evidence="6">
    <location>
        <begin position="49"/>
        <end position="68"/>
    </location>
</feature>
<dbReference type="AlphaFoldDB" id="A0A1I7RRX3"/>
<dbReference type="PROSITE" id="PS50262">
    <property type="entry name" value="G_PROTEIN_RECEP_F1_2"/>
    <property type="match status" value="1"/>
</dbReference>
<feature type="transmembrane region" description="Helical" evidence="6">
    <location>
        <begin position="180"/>
        <end position="204"/>
    </location>
</feature>
<name>A0A1I7RRX3_BURXY</name>
<dbReference type="OrthoDB" id="5876466at2759"/>
<organism evidence="9 11">
    <name type="scientific">Bursaphelenchus xylophilus</name>
    <name type="common">Pinewood nematode worm</name>
    <name type="synonym">Aphelenchoides xylophilus</name>
    <dbReference type="NCBI Taxonomy" id="6326"/>
    <lineage>
        <taxon>Eukaryota</taxon>
        <taxon>Metazoa</taxon>
        <taxon>Ecdysozoa</taxon>
        <taxon>Nematoda</taxon>
        <taxon>Chromadorea</taxon>
        <taxon>Rhabditida</taxon>
        <taxon>Tylenchina</taxon>
        <taxon>Tylenchomorpha</taxon>
        <taxon>Aphelenchoidea</taxon>
        <taxon>Aphelenchoididae</taxon>
        <taxon>Bursaphelenchus</taxon>
    </lineage>
</organism>
<dbReference type="EMBL" id="CAJFDI010000005">
    <property type="protein sequence ID" value="CAD5231878.1"/>
    <property type="molecule type" value="Genomic_DNA"/>
</dbReference>
<evidence type="ECO:0000256" key="5">
    <source>
        <dbReference type="SAM" id="MobiDB-lite"/>
    </source>
</evidence>
<evidence type="ECO:0000313" key="11">
    <source>
        <dbReference type="WBParaSite" id="BXY_0347200.1"/>
    </source>
</evidence>
<dbReference type="InterPro" id="IPR017452">
    <property type="entry name" value="GPCR_Rhodpsn_7TM"/>
</dbReference>
<comment type="subcellular location">
    <subcellularLocation>
        <location evidence="1">Membrane</location>
    </subcellularLocation>
</comment>
<reference evidence="8" key="2">
    <citation type="submission" date="2020-09" db="EMBL/GenBank/DDBJ databases">
        <authorList>
            <person name="Kikuchi T."/>
        </authorList>
    </citation>
    <scope>NUCLEOTIDE SEQUENCE</scope>
    <source>
        <strain evidence="8">Ka4C1</strain>
    </source>
</reference>
<feature type="transmembrane region" description="Helical" evidence="6">
    <location>
        <begin position="12"/>
        <end position="37"/>
    </location>
</feature>
<evidence type="ECO:0000256" key="3">
    <source>
        <dbReference type="ARBA" id="ARBA00022989"/>
    </source>
</evidence>
<accession>A0A1I7RRX3</accession>
<dbReference type="InterPro" id="IPR019424">
    <property type="entry name" value="7TM_GPCR_Srsx"/>
</dbReference>
<dbReference type="WBParaSite" id="BXY_0347200.1">
    <property type="protein sequence ID" value="BXY_0347200.1"/>
    <property type="gene ID" value="BXY_0347200"/>
</dbReference>
<dbReference type="InterPro" id="IPR000276">
    <property type="entry name" value="GPCR_Rhodpsn"/>
</dbReference>
<dbReference type="PANTHER" id="PTHR23360:SF29">
    <property type="entry name" value="G_PROTEIN_RECEP_F1_2 DOMAIN-CONTAINING PROTEIN"/>
    <property type="match status" value="1"/>
</dbReference>
<feature type="transmembrane region" description="Helical" evidence="6">
    <location>
        <begin position="224"/>
        <end position="251"/>
    </location>
</feature>
<evidence type="ECO:0000256" key="1">
    <source>
        <dbReference type="ARBA" id="ARBA00004370"/>
    </source>
</evidence>
<dbReference type="SUPFAM" id="SSF81321">
    <property type="entry name" value="Family A G protein-coupled receptor-like"/>
    <property type="match status" value="1"/>
</dbReference>
<evidence type="ECO:0000256" key="4">
    <source>
        <dbReference type="ARBA" id="ARBA00023136"/>
    </source>
</evidence>
<dbReference type="Proteomes" id="UP000582659">
    <property type="component" value="Unassembled WGS sequence"/>
</dbReference>
<evidence type="ECO:0000313" key="10">
    <source>
        <dbReference type="Proteomes" id="UP000659654"/>
    </source>
</evidence>
<dbReference type="EMBL" id="CAJFCV020000005">
    <property type="protein sequence ID" value="CAG9123417.1"/>
    <property type="molecule type" value="Genomic_DNA"/>
</dbReference>
<keyword evidence="3 6" id="KW-1133">Transmembrane helix</keyword>
<evidence type="ECO:0000313" key="9">
    <source>
        <dbReference type="Proteomes" id="UP000095284"/>
    </source>
</evidence>
<dbReference type="eggNOG" id="ENOG502SS4E">
    <property type="taxonomic scope" value="Eukaryota"/>
</dbReference>
<sequence>MKEHRNSLDQLIFFHTLDVYIGLIGVGLNVFLLSIFFSKQTFFLKNKMLVVLAVGDLSACLGTFLLGYTRKAIFEDELNGIPVINQTAWSCTKKAFVWFRLWGAVIPSASVLWIGIERLLAVFTPIFFRTHIAQNTTRTCLGVITYAVFISIIAFCIAHSRGDLPVQNYCGRKASFSSNFSTFIYISAITGYTLALLLNSIALFKLKQMHSKMKNRELQSHFRILRYMVLISLISTMAVIIPNALSLFGAFYGRVDIVVSETASWFGALKSSVNIFIYFALKKDFQYRVLKMFRLMSASKPSEYESQLPSKYSPEEPRQSLLSSK</sequence>
<dbReference type="InterPro" id="IPR047130">
    <property type="entry name" value="7TM_GPCR_Srsx_nematod"/>
</dbReference>
<dbReference type="CDD" id="cd00637">
    <property type="entry name" value="7tm_classA_rhodopsin-like"/>
    <property type="match status" value="1"/>
</dbReference>
<evidence type="ECO:0000256" key="2">
    <source>
        <dbReference type="ARBA" id="ARBA00022692"/>
    </source>
</evidence>
<dbReference type="Proteomes" id="UP000659654">
    <property type="component" value="Unassembled WGS sequence"/>
</dbReference>
<feature type="domain" description="G-protein coupled receptors family 1 profile" evidence="7">
    <location>
        <begin position="28"/>
        <end position="278"/>
    </location>
</feature>
<dbReference type="PANTHER" id="PTHR23360">
    <property type="entry name" value="G-PROTEIN COUPLED RECEPTORS FAMILY 1 PROFILE DOMAIN-CONTAINING PROTEIN-RELATED"/>
    <property type="match status" value="1"/>
</dbReference>
<dbReference type="Pfam" id="PF10320">
    <property type="entry name" value="7TM_GPCR_Srsx"/>
    <property type="match status" value="1"/>
</dbReference>
<keyword evidence="2 6" id="KW-0812">Transmembrane</keyword>
<evidence type="ECO:0000313" key="8">
    <source>
        <dbReference type="EMBL" id="CAD5231878.1"/>
    </source>
</evidence>
<reference evidence="11" key="1">
    <citation type="submission" date="2016-11" db="UniProtKB">
        <authorList>
            <consortium name="WormBaseParasite"/>
        </authorList>
    </citation>
    <scope>IDENTIFICATION</scope>
</reference>
<evidence type="ECO:0000256" key="6">
    <source>
        <dbReference type="SAM" id="Phobius"/>
    </source>
</evidence>
<keyword evidence="4 6" id="KW-0472">Membrane</keyword>
<protein>
    <submittedName>
        <fullName evidence="8">(pine wood nematode) hypothetical protein</fullName>
    </submittedName>
    <submittedName>
        <fullName evidence="11">G_PROTEIN_RECEP_F1_2 domain-containing protein</fullName>
    </submittedName>
</protein>
<dbReference type="Proteomes" id="UP000095284">
    <property type="component" value="Unplaced"/>
</dbReference>
<feature type="transmembrane region" description="Helical" evidence="6">
    <location>
        <begin position="104"/>
        <end position="128"/>
    </location>
</feature>